<proteinExistence type="inferred from homology"/>
<dbReference type="Gene3D" id="2.60.130.10">
    <property type="entry name" value="Aromatic compound dioxygenase"/>
    <property type="match status" value="1"/>
</dbReference>
<dbReference type="PANTHER" id="PTHR33711">
    <property type="entry name" value="DIOXYGENASE, PUTATIVE (AFU_ORTHOLOGUE AFUA_2G02910)-RELATED"/>
    <property type="match status" value="1"/>
</dbReference>
<protein>
    <submittedName>
        <fullName evidence="7">Intradiol ring-cleavage dioxygenase</fullName>
    </submittedName>
</protein>
<dbReference type="Proteomes" id="UP000323426">
    <property type="component" value="Unassembled WGS sequence"/>
</dbReference>
<evidence type="ECO:0000313" key="8">
    <source>
        <dbReference type="Proteomes" id="UP000323426"/>
    </source>
</evidence>
<comment type="similarity">
    <text evidence="1">Belongs to the intradiol ring-cleavage dioxygenase family.</text>
</comment>
<feature type="signal peptide" evidence="5">
    <location>
        <begin position="1"/>
        <end position="28"/>
    </location>
</feature>
<dbReference type="SUPFAM" id="SSF49482">
    <property type="entry name" value="Aromatic compound dioxygenase"/>
    <property type="match status" value="1"/>
</dbReference>
<keyword evidence="5" id="KW-0732">Signal</keyword>
<dbReference type="RefSeq" id="WP_150090237.1">
    <property type="nucleotide sequence ID" value="NZ_VWSF01000014.1"/>
</dbReference>
<keyword evidence="3" id="KW-0560">Oxidoreductase</keyword>
<dbReference type="GO" id="GO:0008199">
    <property type="term" value="F:ferric iron binding"/>
    <property type="evidence" value="ECO:0007669"/>
    <property type="project" value="InterPro"/>
</dbReference>
<feature type="region of interest" description="Disordered" evidence="4">
    <location>
        <begin position="35"/>
        <end position="64"/>
    </location>
</feature>
<dbReference type="GO" id="GO:0016702">
    <property type="term" value="F:oxidoreductase activity, acting on single donors with incorporation of molecular oxygen, incorporation of two atoms of oxygen"/>
    <property type="evidence" value="ECO:0007669"/>
    <property type="project" value="InterPro"/>
</dbReference>
<comment type="caution">
    <text evidence="7">The sequence shown here is derived from an EMBL/GenBank/DDBJ whole genome shotgun (WGS) entry which is preliminary data.</text>
</comment>
<keyword evidence="8" id="KW-1185">Reference proteome</keyword>
<evidence type="ECO:0000256" key="4">
    <source>
        <dbReference type="SAM" id="MobiDB-lite"/>
    </source>
</evidence>
<evidence type="ECO:0000256" key="1">
    <source>
        <dbReference type="ARBA" id="ARBA00007825"/>
    </source>
</evidence>
<organism evidence="7 8">
    <name type="scientific">Adhaeribacter rhizoryzae</name>
    <dbReference type="NCBI Taxonomy" id="2607907"/>
    <lineage>
        <taxon>Bacteria</taxon>
        <taxon>Pseudomonadati</taxon>
        <taxon>Bacteroidota</taxon>
        <taxon>Cytophagia</taxon>
        <taxon>Cytophagales</taxon>
        <taxon>Hymenobacteraceae</taxon>
        <taxon>Adhaeribacter</taxon>
    </lineage>
</organism>
<dbReference type="InterPro" id="IPR050770">
    <property type="entry name" value="Intradiol_RC_Dioxygenase"/>
</dbReference>
<keyword evidence="2 7" id="KW-0223">Dioxygenase</keyword>
<evidence type="ECO:0000256" key="3">
    <source>
        <dbReference type="ARBA" id="ARBA00023002"/>
    </source>
</evidence>
<accession>A0A5M6DDX7</accession>
<feature type="domain" description="Intradiol ring-cleavage dioxygenases" evidence="6">
    <location>
        <begin position="52"/>
        <end position="179"/>
    </location>
</feature>
<dbReference type="PANTHER" id="PTHR33711:SF11">
    <property type="entry name" value="DIOXYGENASE"/>
    <property type="match status" value="1"/>
</dbReference>
<dbReference type="InterPro" id="IPR015889">
    <property type="entry name" value="Intradiol_dOase_core"/>
</dbReference>
<evidence type="ECO:0000256" key="5">
    <source>
        <dbReference type="SAM" id="SignalP"/>
    </source>
</evidence>
<evidence type="ECO:0000256" key="2">
    <source>
        <dbReference type="ARBA" id="ARBA00022964"/>
    </source>
</evidence>
<evidence type="ECO:0000259" key="6">
    <source>
        <dbReference type="Pfam" id="PF00775"/>
    </source>
</evidence>
<name>A0A5M6DDX7_9BACT</name>
<sequence length="197" mass="22094">MKLTRRRFFAFLAGLPLMGLLSSGVSFRKPKKILEPTPACDDHDEPTPPQTEGPYFTPNSPERNNLREKGLKGTVLVLTGQVLNTNCKPVSHALLDWWHCDDAGNYDNAGFTLRGHHFTDKQGNFRLETIVPGLYPGRTRHLHVKVQAPGKQILTTQLYFPDEPSNKRDGIFKPVLVMDVKQAANQLQAGYTFVLKA</sequence>
<evidence type="ECO:0000313" key="7">
    <source>
        <dbReference type="EMBL" id="KAA5543405.1"/>
    </source>
</evidence>
<feature type="chain" id="PRO_5024397803" evidence="5">
    <location>
        <begin position="29"/>
        <end position="197"/>
    </location>
</feature>
<gene>
    <name evidence="7" type="ORF">F0145_17350</name>
</gene>
<dbReference type="Pfam" id="PF00775">
    <property type="entry name" value="Dioxygenase_C"/>
    <property type="match status" value="1"/>
</dbReference>
<dbReference type="CDD" id="cd00421">
    <property type="entry name" value="intradiol_dioxygenase"/>
    <property type="match status" value="1"/>
</dbReference>
<dbReference type="EMBL" id="VWSF01000014">
    <property type="protein sequence ID" value="KAA5543405.1"/>
    <property type="molecule type" value="Genomic_DNA"/>
</dbReference>
<reference evidence="7 8" key="1">
    <citation type="submission" date="2019-09" db="EMBL/GenBank/DDBJ databases">
        <title>Genome sequence and assembly of Adhaeribacter sp.</title>
        <authorList>
            <person name="Chhetri G."/>
        </authorList>
    </citation>
    <scope>NUCLEOTIDE SEQUENCE [LARGE SCALE GENOMIC DNA]</scope>
    <source>
        <strain evidence="7 8">DK36</strain>
    </source>
</reference>
<dbReference type="InterPro" id="IPR000627">
    <property type="entry name" value="Intradiol_dOase_C"/>
</dbReference>
<dbReference type="AlphaFoldDB" id="A0A5M6DDX7"/>